<dbReference type="GeneID" id="300409035"/>
<proteinExistence type="predicted"/>
<organism evidence="1 2">
    <name type="scientific">Pseudomonas nitroreducens</name>
    <dbReference type="NCBI Taxonomy" id="46680"/>
    <lineage>
        <taxon>Bacteria</taxon>
        <taxon>Pseudomonadati</taxon>
        <taxon>Pseudomonadota</taxon>
        <taxon>Gammaproteobacteria</taxon>
        <taxon>Pseudomonadales</taxon>
        <taxon>Pseudomonadaceae</taxon>
        <taxon>Pseudomonas</taxon>
    </lineage>
</organism>
<sequence length="81" mass="9029">MNPILAAAQMTAGTTVKRKAWASRGDTKVHLWELESGGVLMLQHVKGEGFKQPVILESEMEVVVDRFRHKRGQRVFSPQGA</sequence>
<dbReference type="AlphaFoldDB" id="A0A6G6J723"/>
<dbReference type="EMBL" id="CP049141">
    <property type="protein sequence ID" value="QIE91129.1"/>
    <property type="molecule type" value="Genomic_DNA"/>
</dbReference>
<geneLocation type="plasmid" evidence="2">
    <name>ppnihbp1_2</name>
</geneLocation>
<keyword evidence="1" id="KW-0614">Plasmid</keyword>
<dbReference type="Proteomes" id="UP000501063">
    <property type="component" value="Plasmid pPniHBP1_2"/>
</dbReference>
<dbReference type="KEGG" id="pnt:G5B91_32755"/>
<gene>
    <name evidence="1" type="ORF">G5B91_32755</name>
</gene>
<evidence type="ECO:0000313" key="1">
    <source>
        <dbReference type="EMBL" id="QIE91129.1"/>
    </source>
</evidence>
<reference evidence="1 2" key="1">
    <citation type="submission" date="2020-02" db="EMBL/GenBank/DDBJ databases">
        <title>Integrative conjugative elements (ICEs) and plasmids drive adaptation of Pseudomonas nitroreducens strain HBP1 to wastewater environment.</title>
        <authorList>
            <person name="Sentchilo V."/>
            <person name="Carraro N."/>
            <person name="Bertelli C."/>
            <person name="van der Meer J.R."/>
        </authorList>
    </citation>
    <scope>NUCLEOTIDE SEQUENCE [LARGE SCALE GENOMIC DNA]</scope>
    <source>
        <strain evidence="1 2">HBP1</strain>
        <plasmid evidence="2">ppnihbp1_2</plasmid>
    </source>
</reference>
<accession>A0A6G6J723</accession>
<evidence type="ECO:0000313" key="2">
    <source>
        <dbReference type="Proteomes" id="UP000501063"/>
    </source>
</evidence>
<protein>
    <submittedName>
        <fullName evidence="1">Uncharacterized protein</fullName>
    </submittedName>
</protein>
<dbReference type="RefSeq" id="WP_024766033.1">
    <property type="nucleotide sequence ID" value="NZ_CP049141.1"/>
</dbReference>
<name>A0A6G6J723_PSENT</name>